<dbReference type="EMBL" id="CP080647">
    <property type="protein sequence ID" value="QYX75708.1"/>
    <property type="molecule type" value="Genomic_DNA"/>
</dbReference>
<name>A0ABX8XJD4_9ACTN</name>
<evidence type="ECO:0000313" key="1">
    <source>
        <dbReference type="EMBL" id="QYX75708.1"/>
    </source>
</evidence>
<organism evidence="1 2">
    <name type="scientific">Streptomyces akebiae</name>
    <dbReference type="NCBI Taxonomy" id="2865673"/>
    <lineage>
        <taxon>Bacteria</taxon>
        <taxon>Bacillati</taxon>
        <taxon>Actinomycetota</taxon>
        <taxon>Actinomycetes</taxon>
        <taxon>Kitasatosporales</taxon>
        <taxon>Streptomycetaceae</taxon>
        <taxon>Streptomyces</taxon>
    </lineage>
</organism>
<dbReference type="Proteomes" id="UP000827138">
    <property type="component" value="Chromosome"/>
</dbReference>
<protein>
    <submittedName>
        <fullName evidence="1">Uncharacterized protein</fullName>
    </submittedName>
</protein>
<dbReference type="Gene3D" id="3.40.190.10">
    <property type="entry name" value="Periplasmic binding protein-like II"/>
    <property type="match status" value="1"/>
</dbReference>
<reference evidence="1 2" key="1">
    <citation type="submission" date="2021-08" db="EMBL/GenBank/DDBJ databases">
        <authorList>
            <person name="Ping M."/>
        </authorList>
    </citation>
    <scope>NUCLEOTIDE SEQUENCE [LARGE SCALE GENOMIC DNA]</scope>
    <source>
        <strain evidence="1 2">MG28</strain>
    </source>
</reference>
<proteinExistence type="predicted"/>
<evidence type="ECO:0000313" key="2">
    <source>
        <dbReference type="Proteomes" id="UP000827138"/>
    </source>
</evidence>
<keyword evidence="2" id="KW-1185">Reference proteome</keyword>
<sequence length="82" mass="8714">MKTYLDYERKRNTSSLAVLQGRVTSIKVTGPLTVRIELGSSDPNLTFFFAQAFGAGYIGSPKAVAAPKTLDQGTAGAGPYML</sequence>
<dbReference type="SUPFAM" id="SSF53850">
    <property type="entry name" value="Periplasmic binding protein-like II"/>
    <property type="match status" value="1"/>
</dbReference>
<dbReference type="RefSeq" id="WP_220644865.1">
    <property type="nucleotide sequence ID" value="NZ_CP080647.1"/>
</dbReference>
<gene>
    <name evidence="1" type="ORF">K1J60_03530</name>
</gene>
<accession>A0ABX8XJD4</accession>